<name>A0ACA9K304_9GLOM</name>
<sequence>MAIISKFECNICGNLYKTNRGLKRHLNIVTKYNASCSDLDTLPEDTIQQFKGILVYYIYKQLPKGSKRLGKQTVSIPATESQFYAIFKNYIHYYFISKSKYKCIFHGSSSNQLLASILDTQNWGIKFYEQRQCTYIVLCDNIDEENPIVQAFAQQLAHNKKFYKPKYKRGQFIVEWKKQKNIDINGNITQAGHIYFHFYISQAII</sequence>
<protein>
    <submittedName>
        <fullName evidence="1">2826_t:CDS:1</fullName>
    </submittedName>
</protein>
<evidence type="ECO:0000313" key="2">
    <source>
        <dbReference type="Proteomes" id="UP000789860"/>
    </source>
</evidence>
<reference evidence="1" key="1">
    <citation type="submission" date="2021-06" db="EMBL/GenBank/DDBJ databases">
        <authorList>
            <person name="Kallberg Y."/>
            <person name="Tangrot J."/>
            <person name="Rosling A."/>
        </authorList>
    </citation>
    <scope>NUCLEOTIDE SEQUENCE</scope>
    <source>
        <strain evidence="1">AU212A</strain>
    </source>
</reference>
<dbReference type="Proteomes" id="UP000789860">
    <property type="component" value="Unassembled WGS sequence"/>
</dbReference>
<dbReference type="EMBL" id="CAJVPM010000669">
    <property type="protein sequence ID" value="CAG8449139.1"/>
    <property type="molecule type" value="Genomic_DNA"/>
</dbReference>
<gene>
    <name evidence="1" type="ORF">SCALOS_LOCUS1100</name>
</gene>
<accession>A0ACA9K304</accession>
<evidence type="ECO:0000313" key="1">
    <source>
        <dbReference type="EMBL" id="CAG8449139.1"/>
    </source>
</evidence>
<comment type="caution">
    <text evidence="1">The sequence shown here is derived from an EMBL/GenBank/DDBJ whole genome shotgun (WGS) entry which is preliminary data.</text>
</comment>
<keyword evidence="2" id="KW-1185">Reference proteome</keyword>
<proteinExistence type="predicted"/>
<organism evidence="1 2">
    <name type="scientific">Scutellospora calospora</name>
    <dbReference type="NCBI Taxonomy" id="85575"/>
    <lineage>
        <taxon>Eukaryota</taxon>
        <taxon>Fungi</taxon>
        <taxon>Fungi incertae sedis</taxon>
        <taxon>Mucoromycota</taxon>
        <taxon>Glomeromycotina</taxon>
        <taxon>Glomeromycetes</taxon>
        <taxon>Diversisporales</taxon>
        <taxon>Gigasporaceae</taxon>
        <taxon>Scutellospora</taxon>
    </lineage>
</organism>